<sequence length="92" mass="10556">WPQLQARSIEMRFIKRVQGMGFDVSGVHEYFTSAKCPRRGCDQFLVPCGKRSKFCPGCRMYVDRDVVGSENIGTICQAQITDQRRPAKFMPH</sequence>
<dbReference type="OrthoDB" id="2432285at2759"/>
<reference evidence="3" key="1">
    <citation type="journal article" date="2020" name="Fungal Divers.">
        <title>Resolving the Mortierellaceae phylogeny through synthesis of multi-gene phylogenetics and phylogenomics.</title>
        <authorList>
            <person name="Vandepol N."/>
            <person name="Liber J."/>
            <person name="Desiro A."/>
            <person name="Na H."/>
            <person name="Kennedy M."/>
            <person name="Barry K."/>
            <person name="Grigoriev I.V."/>
            <person name="Miller A.N."/>
            <person name="O'Donnell K."/>
            <person name="Stajich J.E."/>
            <person name="Bonito G."/>
        </authorList>
    </citation>
    <scope>NUCLEOTIDE SEQUENCE</scope>
    <source>
        <strain evidence="3">CK1249</strain>
    </source>
</reference>
<dbReference type="Proteomes" id="UP000738359">
    <property type="component" value="Unassembled WGS sequence"/>
</dbReference>
<protein>
    <recommendedName>
        <fullName evidence="2">Cas12f1-like TNB domain-containing protein</fullName>
    </recommendedName>
</protein>
<name>A0A9P6INY1_MORAP</name>
<keyword evidence="4" id="KW-1185">Reference proteome</keyword>
<dbReference type="InterPro" id="IPR010095">
    <property type="entry name" value="Cas12f1-like_TNB"/>
</dbReference>
<gene>
    <name evidence="3" type="ORF">BGZ70_006896</name>
</gene>
<dbReference type="GO" id="GO:0003677">
    <property type="term" value="F:DNA binding"/>
    <property type="evidence" value="ECO:0007669"/>
    <property type="project" value="UniProtKB-KW"/>
</dbReference>
<evidence type="ECO:0000259" key="2">
    <source>
        <dbReference type="Pfam" id="PF07282"/>
    </source>
</evidence>
<proteinExistence type="predicted"/>
<accession>A0A9P6INY1</accession>
<feature type="non-terminal residue" evidence="3">
    <location>
        <position position="1"/>
    </location>
</feature>
<dbReference type="AlphaFoldDB" id="A0A9P6INY1"/>
<feature type="domain" description="Cas12f1-like TNB" evidence="2">
    <location>
        <begin position="21"/>
        <end position="72"/>
    </location>
</feature>
<evidence type="ECO:0000313" key="4">
    <source>
        <dbReference type="Proteomes" id="UP000738359"/>
    </source>
</evidence>
<keyword evidence="1" id="KW-0238">DNA-binding</keyword>
<comment type="caution">
    <text evidence="3">The sequence shown here is derived from an EMBL/GenBank/DDBJ whole genome shotgun (WGS) entry which is preliminary data.</text>
</comment>
<evidence type="ECO:0000256" key="1">
    <source>
        <dbReference type="ARBA" id="ARBA00023125"/>
    </source>
</evidence>
<dbReference type="EMBL" id="JAAAHY010004002">
    <property type="protein sequence ID" value="KAF9935717.1"/>
    <property type="molecule type" value="Genomic_DNA"/>
</dbReference>
<dbReference type="Pfam" id="PF07282">
    <property type="entry name" value="Cas12f1-like_TNB"/>
    <property type="match status" value="1"/>
</dbReference>
<evidence type="ECO:0000313" key="3">
    <source>
        <dbReference type="EMBL" id="KAF9935717.1"/>
    </source>
</evidence>
<organism evidence="3 4">
    <name type="scientific">Mortierella alpina</name>
    <name type="common">Oleaginous fungus</name>
    <name type="synonym">Mortierella renispora</name>
    <dbReference type="NCBI Taxonomy" id="64518"/>
    <lineage>
        <taxon>Eukaryota</taxon>
        <taxon>Fungi</taxon>
        <taxon>Fungi incertae sedis</taxon>
        <taxon>Mucoromycota</taxon>
        <taxon>Mortierellomycotina</taxon>
        <taxon>Mortierellomycetes</taxon>
        <taxon>Mortierellales</taxon>
        <taxon>Mortierellaceae</taxon>
        <taxon>Mortierella</taxon>
    </lineage>
</organism>